<proteinExistence type="predicted"/>
<organism evidence="2 3">
    <name type="scientific">Streblomastix strix</name>
    <dbReference type="NCBI Taxonomy" id="222440"/>
    <lineage>
        <taxon>Eukaryota</taxon>
        <taxon>Metamonada</taxon>
        <taxon>Preaxostyla</taxon>
        <taxon>Oxymonadida</taxon>
        <taxon>Streblomastigidae</taxon>
        <taxon>Streblomastix</taxon>
    </lineage>
</organism>
<accession>A0A5J4V783</accession>
<evidence type="ECO:0000313" key="3">
    <source>
        <dbReference type="Proteomes" id="UP000324800"/>
    </source>
</evidence>
<feature type="region of interest" description="Disordered" evidence="1">
    <location>
        <begin position="142"/>
        <end position="175"/>
    </location>
</feature>
<gene>
    <name evidence="2" type="ORF">EZS28_025969</name>
</gene>
<name>A0A5J4V783_9EUKA</name>
<reference evidence="2 3" key="1">
    <citation type="submission" date="2019-03" db="EMBL/GenBank/DDBJ databases">
        <title>Single cell metagenomics reveals metabolic interactions within the superorganism composed of flagellate Streblomastix strix and complex community of Bacteroidetes bacteria on its surface.</title>
        <authorList>
            <person name="Treitli S.C."/>
            <person name="Kolisko M."/>
            <person name="Husnik F."/>
            <person name="Keeling P."/>
            <person name="Hampl V."/>
        </authorList>
    </citation>
    <scope>NUCLEOTIDE SEQUENCE [LARGE SCALE GENOMIC DNA]</scope>
    <source>
        <strain evidence="2">ST1C</strain>
    </source>
</reference>
<dbReference type="AlphaFoldDB" id="A0A5J4V783"/>
<sequence length="197" mass="21856">MPQIYRSIHEAVIDLIVLVAEQIIEQFEIESKDQEELMNKLEGTVDNGIDGNGDEDLSEYVIEPKHVTNGNDGLRKNDSGTQLQAIVKGEAISEINITKISAITSPHNVNRLEELSVNGCWTQLQAATNENGHVIHQAIYNSGNENSNEQAKDNRTGGNENNQESNNENQLEKQAKLQDIGNTKLIETGSIHSTYFE</sequence>
<protein>
    <submittedName>
        <fullName evidence="2">Uncharacterized protein</fullName>
    </submittedName>
</protein>
<evidence type="ECO:0000313" key="2">
    <source>
        <dbReference type="EMBL" id="KAA6378507.1"/>
    </source>
</evidence>
<dbReference type="EMBL" id="SNRW01009096">
    <property type="protein sequence ID" value="KAA6378507.1"/>
    <property type="molecule type" value="Genomic_DNA"/>
</dbReference>
<comment type="caution">
    <text evidence="2">The sequence shown here is derived from an EMBL/GenBank/DDBJ whole genome shotgun (WGS) entry which is preliminary data.</text>
</comment>
<dbReference type="Proteomes" id="UP000324800">
    <property type="component" value="Unassembled WGS sequence"/>
</dbReference>
<evidence type="ECO:0000256" key="1">
    <source>
        <dbReference type="SAM" id="MobiDB-lite"/>
    </source>
</evidence>
<feature type="compositionally biased region" description="Low complexity" evidence="1">
    <location>
        <begin position="159"/>
        <end position="169"/>
    </location>
</feature>